<keyword evidence="4" id="KW-1185">Reference proteome</keyword>
<dbReference type="InterPro" id="IPR004474">
    <property type="entry name" value="LytR_CpsA_psr"/>
</dbReference>
<dbReference type="Pfam" id="PF03816">
    <property type="entry name" value="LytR_cpsA_psr"/>
    <property type="match status" value="1"/>
</dbReference>
<evidence type="ECO:0000259" key="2">
    <source>
        <dbReference type="Pfam" id="PF03816"/>
    </source>
</evidence>
<reference evidence="3" key="1">
    <citation type="journal article" date="2014" name="Int. J. Syst. Evol. Microbiol.">
        <title>Complete genome sequence of Corynebacterium casei LMG S-19264T (=DSM 44701T), isolated from a smear-ripened cheese.</title>
        <authorList>
            <consortium name="US DOE Joint Genome Institute (JGI-PGF)"/>
            <person name="Walter F."/>
            <person name="Albersmeier A."/>
            <person name="Kalinowski J."/>
            <person name="Ruckert C."/>
        </authorList>
    </citation>
    <scope>NUCLEOTIDE SEQUENCE</scope>
    <source>
        <strain evidence="3">JCM 31311</strain>
    </source>
</reference>
<dbReference type="NCBIfam" id="TIGR00350">
    <property type="entry name" value="lytR_cpsA_psr"/>
    <property type="match status" value="1"/>
</dbReference>
<reference evidence="3" key="2">
    <citation type="submission" date="2020-09" db="EMBL/GenBank/DDBJ databases">
        <authorList>
            <person name="Sun Q."/>
            <person name="Ohkuma M."/>
        </authorList>
    </citation>
    <scope>NUCLEOTIDE SEQUENCE</scope>
    <source>
        <strain evidence="3">JCM 31311</strain>
    </source>
</reference>
<evidence type="ECO:0000313" key="4">
    <source>
        <dbReference type="Proteomes" id="UP000603865"/>
    </source>
</evidence>
<dbReference type="InterPro" id="IPR050922">
    <property type="entry name" value="LytR/CpsA/Psr_CW_biosynth"/>
</dbReference>
<organism evidence="3 4">
    <name type="scientific">Deinococcus ruber</name>
    <dbReference type="NCBI Taxonomy" id="1848197"/>
    <lineage>
        <taxon>Bacteria</taxon>
        <taxon>Thermotogati</taxon>
        <taxon>Deinococcota</taxon>
        <taxon>Deinococci</taxon>
        <taxon>Deinococcales</taxon>
        <taxon>Deinococcaceae</taxon>
        <taxon>Deinococcus</taxon>
    </lineage>
</organism>
<name>A0A918FBA6_9DEIO</name>
<sequence>MTPEYAGYHQQAPETFNGLTDSMVVVQLDPAASVVRLLSLPRDTQVTLSGLGVHKLNAALPLLGPDGLVRTVASVTGLDIRGYLLINLNAARDLTDALGGVTLFVPKDMNYEDRAAGLQIHLKRGLQRLNGMQAEGFLRFRHDALGDIGRTQRQQQYLQAIAKVLLSPGVLPRLPAISDVLTRDTRMNLTQVDISGALALMLQRPALTTSLLPGRFLTQDGVSYWQINPANLREVLANFGRPAVGASGVPTPRTSLSIALLKAGASDETLGQLRQRLLRVGYRQVTISADQVSPVPTTAVLSNSTLGTAQAVLNDLQLPGRAAVSGEGVLWANVTVWVGTDARRRPMQTSPDAGRGMAPVSVH</sequence>
<gene>
    <name evidence="3" type="ORF">GCM10008957_43110</name>
</gene>
<dbReference type="RefSeq" id="WP_189092579.1">
    <property type="nucleotide sequence ID" value="NZ_BMQL01000040.1"/>
</dbReference>
<evidence type="ECO:0000256" key="1">
    <source>
        <dbReference type="ARBA" id="ARBA00006068"/>
    </source>
</evidence>
<dbReference type="Proteomes" id="UP000603865">
    <property type="component" value="Unassembled WGS sequence"/>
</dbReference>
<protein>
    <submittedName>
        <fullName evidence="3">LytR family transcriptional regulator</fullName>
    </submittedName>
</protein>
<comment type="similarity">
    <text evidence="1">Belongs to the LytR/CpsA/Psr (LCP) family.</text>
</comment>
<dbReference type="EMBL" id="BMQL01000040">
    <property type="protein sequence ID" value="GGR27135.1"/>
    <property type="molecule type" value="Genomic_DNA"/>
</dbReference>
<dbReference type="PANTHER" id="PTHR33392:SF6">
    <property type="entry name" value="POLYISOPRENYL-TEICHOIC ACID--PEPTIDOGLYCAN TEICHOIC ACID TRANSFERASE TAGU"/>
    <property type="match status" value="1"/>
</dbReference>
<dbReference type="Gene3D" id="3.40.630.190">
    <property type="entry name" value="LCP protein"/>
    <property type="match status" value="1"/>
</dbReference>
<dbReference type="AlphaFoldDB" id="A0A918FBA6"/>
<feature type="domain" description="Cell envelope-related transcriptional attenuator" evidence="2">
    <location>
        <begin position="20"/>
        <end position="164"/>
    </location>
</feature>
<proteinExistence type="inferred from homology"/>
<dbReference type="PANTHER" id="PTHR33392">
    <property type="entry name" value="POLYISOPRENYL-TEICHOIC ACID--PEPTIDOGLYCAN TEICHOIC ACID TRANSFERASE TAGU"/>
    <property type="match status" value="1"/>
</dbReference>
<comment type="caution">
    <text evidence="3">The sequence shown here is derived from an EMBL/GenBank/DDBJ whole genome shotgun (WGS) entry which is preliminary data.</text>
</comment>
<evidence type="ECO:0000313" key="3">
    <source>
        <dbReference type="EMBL" id="GGR27135.1"/>
    </source>
</evidence>
<accession>A0A918FBA6</accession>